<protein>
    <submittedName>
        <fullName evidence="1">Uncharacterized protein</fullName>
    </submittedName>
</protein>
<dbReference type="AlphaFoldDB" id="A0A9P6WY29"/>
<dbReference type="EMBL" id="JAANQT010003443">
    <property type="protein sequence ID" value="KAG1301046.1"/>
    <property type="molecule type" value="Genomic_DNA"/>
</dbReference>
<organism evidence="1 2">
    <name type="scientific">Rhizopus oryzae</name>
    <name type="common">Mucormycosis agent</name>
    <name type="synonym">Rhizopus arrhizus var. delemar</name>
    <dbReference type="NCBI Taxonomy" id="64495"/>
    <lineage>
        <taxon>Eukaryota</taxon>
        <taxon>Fungi</taxon>
        <taxon>Fungi incertae sedis</taxon>
        <taxon>Mucoromycota</taxon>
        <taxon>Mucoromycotina</taxon>
        <taxon>Mucoromycetes</taxon>
        <taxon>Mucorales</taxon>
        <taxon>Mucorineae</taxon>
        <taxon>Rhizopodaceae</taxon>
        <taxon>Rhizopus</taxon>
    </lineage>
</organism>
<dbReference type="Proteomes" id="UP000716291">
    <property type="component" value="Unassembled WGS sequence"/>
</dbReference>
<evidence type="ECO:0000313" key="1">
    <source>
        <dbReference type="EMBL" id="KAG1301046.1"/>
    </source>
</evidence>
<keyword evidence="2" id="KW-1185">Reference proteome</keyword>
<name>A0A9P6WY29_RHIOR</name>
<evidence type="ECO:0000313" key="2">
    <source>
        <dbReference type="Proteomes" id="UP000716291"/>
    </source>
</evidence>
<accession>A0A9P6WY29</accession>
<sequence>MCRYIRTPVYSAVWDNAFLHDTKFTSKRANCYSSITKEFNNIKNQRVDFILRNISDSSDYLSAEEKPTLKGEMEKSTWQCKHYEKIRGHNLPMGSITYKKGVYMMPKEETHTASFAISLAAILSLKRLVFINYTKLNTVLEIKHTHELQTMQFFEEDEFNLRSDSTEGYENQEDEYETNAIDPHLESDILSALDQIETDSEEDIVNFKDWEEFIMERGRTRKNML</sequence>
<gene>
    <name evidence="1" type="ORF">G6F64_012150</name>
</gene>
<proteinExistence type="predicted"/>
<reference evidence="1" key="1">
    <citation type="journal article" date="2020" name="Microb. Genom.">
        <title>Genetic diversity of clinical and environmental Mucorales isolates obtained from an investigation of mucormycosis cases among solid organ transplant recipients.</title>
        <authorList>
            <person name="Nguyen M.H."/>
            <person name="Kaul D."/>
            <person name="Muto C."/>
            <person name="Cheng S.J."/>
            <person name="Richter R.A."/>
            <person name="Bruno V.M."/>
            <person name="Liu G."/>
            <person name="Beyhan S."/>
            <person name="Sundermann A.J."/>
            <person name="Mounaud S."/>
            <person name="Pasculle A.W."/>
            <person name="Nierman W.C."/>
            <person name="Driscoll E."/>
            <person name="Cumbie R."/>
            <person name="Clancy C.J."/>
            <person name="Dupont C.L."/>
        </authorList>
    </citation>
    <scope>NUCLEOTIDE SEQUENCE</scope>
    <source>
        <strain evidence="1">GL11</strain>
    </source>
</reference>
<comment type="caution">
    <text evidence="1">The sequence shown here is derived from an EMBL/GenBank/DDBJ whole genome shotgun (WGS) entry which is preliminary data.</text>
</comment>